<keyword evidence="3" id="KW-1185">Reference proteome</keyword>
<organism evidence="2 3">
    <name type="scientific">Tuber magnatum</name>
    <name type="common">white Piedmont truffle</name>
    <dbReference type="NCBI Taxonomy" id="42249"/>
    <lineage>
        <taxon>Eukaryota</taxon>
        <taxon>Fungi</taxon>
        <taxon>Dikarya</taxon>
        <taxon>Ascomycota</taxon>
        <taxon>Pezizomycotina</taxon>
        <taxon>Pezizomycetes</taxon>
        <taxon>Pezizales</taxon>
        <taxon>Tuberaceae</taxon>
        <taxon>Tuber</taxon>
    </lineage>
</organism>
<dbReference type="PROSITE" id="PS50181">
    <property type="entry name" value="FBOX"/>
    <property type="match status" value="1"/>
</dbReference>
<dbReference type="SUPFAM" id="SSF81383">
    <property type="entry name" value="F-box domain"/>
    <property type="match status" value="1"/>
</dbReference>
<evidence type="ECO:0000313" key="3">
    <source>
        <dbReference type="Proteomes" id="UP000246991"/>
    </source>
</evidence>
<accession>A0A317SZU8</accession>
<dbReference type="AlphaFoldDB" id="A0A317SZU8"/>
<dbReference type="SMART" id="SM00256">
    <property type="entry name" value="FBOX"/>
    <property type="match status" value="1"/>
</dbReference>
<proteinExistence type="predicted"/>
<dbReference type="Pfam" id="PF00646">
    <property type="entry name" value="F-box"/>
    <property type="match status" value="1"/>
</dbReference>
<dbReference type="Proteomes" id="UP000246991">
    <property type="component" value="Unassembled WGS sequence"/>
</dbReference>
<comment type="caution">
    <text evidence="2">The sequence shown here is derived from an EMBL/GenBank/DDBJ whole genome shotgun (WGS) entry which is preliminary data.</text>
</comment>
<protein>
    <recommendedName>
        <fullName evidence="1">F-box domain-containing protein</fullName>
    </recommendedName>
</protein>
<dbReference type="InterPro" id="IPR036047">
    <property type="entry name" value="F-box-like_dom_sf"/>
</dbReference>
<gene>
    <name evidence="2" type="ORF">C7212DRAFT_341101</name>
</gene>
<name>A0A317SZU8_9PEZI</name>
<reference evidence="2 3" key="1">
    <citation type="submission" date="2018-03" db="EMBL/GenBank/DDBJ databases">
        <title>Genomes of Pezizomycetes fungi and the evolution of truffles.</title>
        <authorList>
            <person name="Murat C."/>
            <person name="Payen T."/>
            <person name="Noel B."/>
            <person name="Kuo A."/>
            <person name="Martin F.M."/>
        </authorList>
    </citation>
    <scope>NUCLEOTIDE SEQUENCE [LARGE SCALE GENOMIC DNA]</scope>
    <source>
        <strain evidence="2">091103-1</strain>
    </source>
</reference>
<dbReference type="EMBL" id="PYWC01000005">
    <property type="protein sequence ID" value="PWW79949.1"/>
    <property type="molecule type" value="Genomic_DNA"/>
</dbReference>
<dbReference type="OrthoDB" id="27842at2759"/>
<feature type="domain" description="F-box" evidence="1">
    <location>
        <begin position="24"/>
        <end position="69"/>
    </location>
</feature>
<sequence>MSNPTVPIPPPVEPKPAVIKIGNGHSILQLPTELIIQILGYISFNDRPNLRLVSKRFARVSERFIFRSIRLYLPRGADIPTLEQSIYFSTRIFSSGANEVRIYGDAGETLGWAGVSPDACPSHKSDKRINAVDTGLLRNTTSVFTSLSKISLDFGKNVLPHQHGHGALALKFLEALHADTRKSQITSIGLHNLPLWILQKLSAERPKVLNGSLRHVKKLSLGITPHLQINVNDKLNIYHNYQSFDTTARRQLSTAYTAFREFLASAPDVEDFSLDWFSTKETVASWKALSPIGDTNSLCKPAAGADTARIMLIGEEPERFIWVNTKGGYTTMWQSLRKLKLANLIMCPYQLTQTVLGAKTTLVELELDRVYLNMSCQYVDWGRGVLTSWRSAYRTERVPFRLSSFTARNLGYTSYWDDFPQNTFESYAALMRG</sequence>
<evidence type="ECO:0000259" key="1">
    <source>
        <dbReference type="PROSITE" id="PS50181"/>
    </source>
</evidence>
<dbReference type="InterPro" id="IPR001810">
    <property type="entry name" value="F-box_dom"/>
</dbReference>
<evidence type="ECO:0000313" key="2">
    <source>
        <dbReference type="EMBL" id="PWW79949.1"/>
    </source>
</evidence>